<evidence type="ECO:0000313" key="2">
    <source>
        <dbReference type="Proteomes" id="UP000828048"/>
    </source>
</evidence>
<protein>
    <submittedName>
        <fullName evidence="1">Uncharacterized protein</fullName>
    </submittedName>
</protein>
<organism evidence="1 2">
    <name type="scientific">Vaccinium darrowii</name>
    <dbReference type="NCBI Taxonomy" id="229202"/>
    <lineage>
        <taxon>Eukaryota</taxon>
        <taxon>Viridiplantae</taxon>
        <taxon>Streptophyta</taxon>
        <taxon>Embryophyta</taxon>
        <taxon>Tracheophyta</taxon>
        <taxon>Spermatophyta</taxon>
        <taxon>Magnoliopsida</taxon>
        <taxon>eudicotyledons</taxon>
        <taxon>Gunneridae</taxon>
        <taxon>Pentapetalae</taxon>
        <taxon>asterids</taxon>
        <taxon>Ericales</taxon>
        <taxon>Ericaceae</taxon>
        <taxon>Vaccinioideae</taxon>
        <taxon>Vaccinieae</taxon>
        <taxon>Vaccinium</taxon>
    </lineage>
</organism>
<reference evidence="1 2" key="1">
    <citation type="journal article" date="2021" name="Hortic Res">
        <title>High-quality reference genome and annotation aids understanding of berry development for evergreen blueberry (Vaccinium darrowii).</title>
        <authorList>
            <person name="Yu J."/>
            <person name="Hulse-Kemp A.M."/>
            <person name="Babiker E."/>
            <person name="Staton M."/>
        </authorList>
    </citation>
    <scope>NUCLEOTIDE SEQUENCE [LARGE SCALE GENOMIC DNA]</scope>
    <source>
        <strain evidence="2">cv. NJ 8807/NJ 8810</strain>
        <tissue evidence="1">Young leaf</tissue>
    </source>
</reference>
<dbReference type="EMBL" id="CM037155">
    <property type="protein sequence ID" value="KAH7845755.1"/>
    <property type="molecule type" value="Genomic_DNA"/>
</dbReference>
<proteinExistence type="predicted"/>
<keyword evidence="2" id="KW-1185">Reference proteome</keyword>
<accession>A0ACB7XYI4</accession>
<gene>
    <name evidence="1" type="ORF">Vadar_005649</name>
</gene>
<sequence>MGKFASFHSWSIGRLQSFNSWSVSLSCDGDGGKKNPRCGPTAAKEKNDGGAFAIKVFLKISEQCDCCEEKIKRLVRSFEGVVWVERNDEDPNQLTVIGKMDPEKLREMLEKKMKRKVELVSSQPKKDKVIPVTTAMMKVNMDCQQRFDNLCNTVLKTKGLSAVSFEKEKNQLTVTGAIDMKALAESLTAKLKTAVVIVPPENGGGGSEGDRPYACNANRGYVNGYAGVYPGYQMSGEENPNACSIM</sequence>
<comment type="caution">
    <text evidence="1">The sequence shown here is derived from an EMBL/GenBank/DDBJ whole genome shotgun (WGS) entry which is preliminary data.</text>
</comment>
<dbReference type="Proteomes" id="UP000828048">
    <property type="component" value="Chromosome 5"/>
</dbReference>
<name>A0ACB7XYI4_9ERIC</name>
<evidence type="ECO:0000313" key="1">
    <source>
        <dbReference type="EMBL" id="KAH7845755.1"/>
    </source>
</evidence>